<feature type="region of interest" description="Disordered" evidence="5">
    <location>
        <begin position="119"/>
        <end position="149"/>
    </location>
</feature>
<evidence type="ECO:0000256" key="4">
    <source>
        <dbReference type="ARBA" id="ARBA00023163"/>
    </source>
</evidence>
<sequence length="149" mass="16613">MRIGELSCRTGVHERLLRYYEKQGLLWPERAASGYRSYQESDVDTVLRIRRLLSAGLNTETIGQVLPCIRVKAGNLVPVCPEIIDDLQHQRERITRAIEELQASRDLLDAVIAAAPLTVSSSAAPPHDDPPGRIEARRPASVRYKTSAN</sequence>
<keyword evidence="1" id="KW-0678">Repressor</keyword>
<dbReference type="PANTHER" id="PTHR30204">
    <property type="entry name" value="REDOX-CYCLING DRUG-SENSING TRANSCRIPTIONAL ACTIVATOR SOXR"/>
    <property type="match status" value="1"/>
</dbReference>
<proteinExistence type="predicted"/>
<evidence type="ECO:0000313" key="8">
    <source>
        <dbReference type="Proteomes" id="UP000579945"/>
    </source>
</evidence>
<evidence type="ECO:0000256" key="2">
    <source>
        <dbReference type="ARBA" id="ARBA00023015"/>
    </source>
</evidence>
<dbReference type="PROSITE" id="PS00552">
    <property type="entry name" value="HTH_MERR_1"/>
    <property type="match status" value="1"/>
</dbReference>
<dbReference type="SUPFAM" id="SSF46955">
    <property type="entry name" value="Putative DNA-binding domain"/>
    <property type="match status" value="1"/>
</dbReference>
<dbReference type="EMBL" id="JACIBV010000001">
    <property type="protein sequence ID" value="MBB3726579.1"/>
    <property type="molecule type" value="Genomic_DNA"/>
</dbReference>
<organism evidence="7 8">
    <name type="scientific">Nonomuraea dietziae</name>
    <dbReference type="NCBI Taxonomy" id="65515"/>
    <lineage>
        <taxon>Bacteria</taxon>
        <taxon>Bacillati</taxon>
        <taxon>Actinomycetota</taxon>
        <taxon>Actinomycetes</taxon>
        <taxon>Streptosporangiales</taxon>
        <taxon>Streptosporangiaceae</taxon>
        <taxon>Nonomuraea</taxon>
    </lineage>
</organism>
<dbReference type="Gene3D" id="1.10.1660.10">
    <property type="match status" value="1"/>
</dbReference>
<dbReference type="GO" id="GO:0003677">
    <property type="term" value="F:DNA binding"/>
    <property type="evidence" value="ECO:0007669"/>
    <property type="project" value="UniProtKB-KW"/>
</dbReference>
<evidence type="ECO:0000256" key="5">
    <source>
        <dbReference type="SAM" id="MobiDB-lite"/>
    </source>
</evidence>
<dbReference type="GO" id="GO:0003700">
    <property type="term" value="F:DNA-binding transcription factor activity"/>
    <property type="evidence" value="ECO:0007669"/>
    <property type="project" value="InterPro"/>
</dbReference>
<dbReference type="GeneID" id="95388933"/>
<keyword evidence="4" id="KW-0804">Transcription</keyword>
<evidence type="ECO:0000256" key="3">
    <source>
        <dbReference type="ARBA" id="ARBA00023125"/>
    </source>
</evidence>
<evidence type="ECO:0000313" key="7">
    <source>
        <dbReference type="EMBL" id="MBB3726579.1"/>
    </source>
</evidence>
<name>A0A7W5YQP4_9ACTN</name>
<dbReference type="Proteomes" id="UP000579945">
    <property type="component" value="Unassembled WGS sequence"/>
</dbReference>
<dbReference type="PANTHER" id="PTHR30204:SF69">
    <property type="entry name" value="MERR-FAMILY TRANSCRIPTIONAL REGULATOR"/>
    <property type="match status" value="1"/>
</dbReference>
<feature type="compositionally biased region" description="Basic and acidic residues" evidence="5">
    <location>
        <begin position="126"/>
        <end position="138"/>
    </location>
</feature>
<dbReference type="InterPro" id="IPR009061">
    <property type="entry name" value="DNA-bd_dom_put_sf"/>
</dbReference>
<accession>A0A7W5YQP4</accession>
<dbReference type="InterPro" id="IPR047057">
    <property type="entry name" value="MerR_fam"/>
</dbReference>
<keyword evidence="3 7" id="KW-0238">DNA-binding</keyword>
<keyword evidence="2" id="KW-0805">Transcription regulation</keyword>
<feature type="domain" description="HTH merR-type" evidence="6">
    <location>
        <begin position="1"/>
        <end position="68"/>
    </location>
</feature>
<dbReference type="AlphaFoldDB" id="A0A7W5YQP4"/>
<dbReference type="CDD" id="cd01282">
    <property type="entry name" value="HTH_MerR-like_sg3"/>
    <property type="match status" value="1"/>
</dbReference>
<comment type="caution">
    <text evidence="7">The sequence shown here is derived from an EMBL/GenBank/DDBJ whole genome shotgun (WGS) entry which is preliminary data.</text>
</comment>
<keyword evidence="8" id="KW-1185">Reference proteome</keyword>
<protein>
    <submittedName>
        <fullName evidence="7">DNA-binding transcriptional MerR regulator</fullName>
    </submittedName>
</protein>
<dbReference type="RefSeq" id="WP_183646096.1">
    <property type="nucleotide sequence ID" value="NZ_BAAAXX010000040.1"/>
</dbReference>
<dbReference type="PROSITE" id="PS50937">
    <property type="entry name" value="HTH_MERR_2"/>
    <property type="match status" value="1"/>
</dbReference>
<evidence type="ECO:0000259" key="6">
    <source>
        <dbReference type="PROSITE" id="PS50937"/>
    </source>
</evidence>
<reference evidence="7 8" key="1">
    <citation type="submission" date="2020-08" db="EMBL/GenBank/DDBJ databases">
        <title>Sequencing the genomes of 1000 actinobacteria strains.</title>
        <authorList>
            <person name="Klenk H.-P."/>
        </authorList>
    </citation>
    <scope>NUCLEOTIDE SEQUENCE [LARGE SCALE GENOMIC DNA]</scope>
    <source>
        <strain evidence="7 8">DSM 44320</strain>
    </source>
</reference>
<gene>
    <name evidence="7" type="ORF">FHR33_002439</name>
</gene>
<dbReference type="SMART" id="SM00422">
    <property type="entry name" value="HTH_MERR"/>
    <property type="match status" value="1"/>
</dbReference>
<dbReference type="Pfam" id="PF13411">
    <property type="entry name" value="MerR_1"/>
    <property type="match status" value="1"/>
</dbReference>
<evidence type="ECO:0000256" key="1">
    <source>
        <dbReference type="ARBA" id="ARBA00022491"/>
    </source>
</evidence>
<dbReference type="PRINTS" id="PR00040">
    <property type="entry name" value="HTHMERR"/>
</dbReference>
<dbReference type="InterPro" id="IPR000551">
    <property type="entry name" value="MerR-type_HTH_dom"/>
</dbReference>